<dbReference type="PANTHER" id="PTHR10695:SF46">
    <property type="entry name" value="BIFUNCTIONAL COENZYME A SYNTHASE-RELATED"/>
    <property type="match status" value="1"/>
</dbReference>
<keyword evidence="3 5" id="KW-0067">ATP-binding</keyword>
<protein>
    <recommendedName>
        <fullName evidence="5 6">Dephospho-CoA kinase</fullName>
        <ecNumber evidence="5 6">2.7.1.24</ecNumber>
    </recommendedName>
    <alternativeName>
        <fullName evidence="5">Dephosphocoenzyme A kinase</fullName>
    </alternativeName>
</protein>
<comment type="catalytic activity">
    <reaction evidence="5">
        <text>3'-dephospho-CoA + ATP = ADP + CoA + H(+)</text>
        <dbReference type="Rhea" id="RHEA:18245"/>
        <dbReference type="ChEBI" id="CHEBI:15378"/>
        <dbReference type="ChEBI" id="CHEBI:30616"/>
        <dbReference type="ChEBI" id="CHEBI:57287"/>
        <dbReference type="ChEBI" id="CHEBI:57328"/>
        <dbReference type="ChEBI" id="CHEBI:456216"/>
        <dbReference type="EC" id="2.7.1.24"/>
    </reaction>
</comment>
<keyword evidence="5" id="KW-0808">Transferase</keyword>
<dbReference type="Pfam" id="PF01121">
    <property type="entry name" value="CoaE"/>
    <property type="match status" value="1"/>
</dbReference>
<comment type="function">
    <text evidence="5">Catalyzes the phosphorylation of the 3'-hydroxyl group of dephosphocoenzyme A to form coenzyme A.</text>
</comment>
<organism evidence="7 8">
    <name type="scientific">Saliterribacillus persicus</name>
    <dbReference type="NCBI Taxonomy" id="930114"/>
    <lineage>
        <taxon>Bacteria</taxon>
        <taxon>Bacillati</taxon>
        <taxon>Bacillota</taxon>
        <taxon>Bacilli</taxon>
        <taxon>Bacillales</taxon>
        <taxon>Bacillaceae</taxon>
        <taxon>Saliterribacillus</taxon>
    </lineage>
</organism>
<dbReference type="HAMAP" id="MF_00376">
    <property type="entry name" value="Dephospho_CoA_kinase"/>
    <property type="match status" value="1"/>
</dbReference>
<dbReference type="GO" id="GO:0004140">
    <property type="term" value="F:dephospho-CoA kinase activity"/>
    <property type="evidence" value="ECO:0007669"/>
    <property type="project" value="UniProtKB-UniRule"/>
</dbReference>
<dbReference type="UniPathway" id="UPA00241">
    <property type="reaction ID" value="UER00356"/>
</dbReference>
<evidence type="ECO:0000256" key="5">
    <source>
        <dbReference type="HAMAP-Rule" id="MF_00376"/>
    </source>
</evidence>
<evidence type="ECO:0000256" key="3">
    <source>
        <dbReference type="ARBA" id="ARBA00022840"/>
    </source>
</evidence>
<dbReference type="InterPro" id="IPR001977">
    <property type="entry name" value="Depp_CoAkinase"/>
</dbReference>
<dbReference type="EMBL" id="QPJJ01000009">
    <property type="protein sequence ID" value="RCW66327.1"/>
    <property type="molecule type" value="Genomic_DNA"/>
</dbReference>
<sequence length="200" mass="22858">MTLVIGLTGNIATGKSTISKMFNDNFHIPIIDADIIAREVVEPGEQAYNKIVETFGEEILDNERKINRPFLGKIVFSDEFKREALNKIVHPEVRKEMLDKLNYWKSQNKRAVVLDIPLLFENNLDILVDKTIVVSADTSTQLARLVKRNKLTEEDARKRMEAQMPLHVKETKADAVIDNNGTVENSLEQLSEILEDWKVL</sequence>
<name>A0A368XIM7_9BACI</name>
<dbReference type="Proteomes" id="UP000252585">
    <property type="component" value="Unassembled WGS sequence"/>
</dbReference>
<dbReference type="PROSITE" id="PS51219">
    <property type="entry name" value="DPCK"/>
    <property type="match status" value="1"/>
</dbReference>
<dbReference type="InterPro" id="IPR027417">
    <property type="entry name" value="P-loop_NTPase"/>
</dbReference>
<dbReference type="Gene3D" id="3.40.50.300">
    <property type="entry name" value="P-loop containing nucleotide triphosphate hydrolases"/>
    <property type="match status" value="1"/>
</dbReference>
<dbReference type="NCBIfam" id="TIGR00152">
    <property type="entry name" value="dephospho-CoA kinase"/>
    <property type="match status" value="1"/>
</dbReference>
<comment type="similarity">
    <text evidence="1 5">Belongs to the CoaE family.</text>
</comment>
<evidence type="ECO:0000313" key="7">
    <source>
        <dbReference type="EMBL" id="RCW66327.1"/>
    </source>
</evidence>
<evidence type="ECO:0000256" key="2">
    <source>
        <dbReference type="ARBA" id="ARBA00022741"/>
    </source>
</evidence>
<evidence type="ECO:0000256" key="1">
    <source>
        <dbReference type="ARBA" id="ARBA00009018"/>
    </source>
</evidence>
<dbReference type="AlphaFoldDB" id="A0A368XIM7"/>
<proteinExistence type="inferred from homology"/>
<dbReference type="CDD" id="cd02022">
    <property type="entry name" value="DPCK"/>
    <property type="match status" value="1"/>
</dbReference>
<reference evidence="7 8" key="1">
    <citation type="submission" date="2018-07" db="EMBL/GenBank/DDBJ databases">
        <title>Genomic Encyclopedia of Type Strains, Phase IV (KMG-IV): sequencing the most valuable type-strain genomes for metagenomic binning, comparative biology and taxonomic classification.</title>
        <authorList>
            <person name="Goeker M."/>
        </authorList>
    </citation>
    <scope>NUCLEOTIDE SEQUENCE [LARGE SCALE GENOMIC DNA]</scope>
    <source>
        <strain evidence="7 8">DSM 27696</strain>
    </source>
</reference>
<gene>
    <name evidence="5" type="primary">coaE</name>
    <name evidence="7" type="ORF">DFR57_10942</name>
</gene>
<dbReference type="GO" id="GO:0015937">
    <property type="term" value="P:coenzyme A biosynthetic process"/>
    <property type="evidence" value="ECO:0007669"/>
    <property type="project" value="UniProtKB-UniRule"/>
</dbReference>
<keyword evidence="8" id="KW-1185">Reference proteome</keyword>
<evidence type="ECO:0000256" key="4">
    <source>
        <dbReference type="ARBA" id="ARBA00022993"/>
    </source>
</evidence>
<comment type="caution">
    <text evidence="7">The sequence shown here is derived from an EMBL/GenBank/DDBJ whole genome shotgun (WGS) entry which is preliminary data.</text>
</comment>
<keyword evidence="4 5" id="KW-0173">Coenzyme A biosynthesis</keyword>
<dbReference type="PANTHER" id="PTHR10695">
    <property type="entry name" value="DEPHOSPHO-COA KINASE-RELATED"/>
    <property type="match status" value="1"/>
</dbReference>
<keyword evidence="5 7" id="KW-0418">Kinase</keyword>
<dbReference type="EC" id="2.7.1.24" evidence="5 6"/>
<accession>A0A368XIM7</accession>
<dbReference type="SUPFAM" id="SSF52540">
    <property type="entry name" value="P-loop containing nucleoside triphosphate hydrolases"/>
    <property type="match status" value="1"/>
</dbReference>
<comment type="subcellular location">
    <subcellularLocation>
        <location evidence="5">Cytoplasm</location>
    </subcellularLocation>
</comment>
<evidence type="ECO:0000313" key="8">
    <source>
        <dbReference type="Proteomes" id="UP000252585"/>
    </source>
</evidence>
<dbReference type="GO" id="GO:0005737">
    <property type="term" value="C:cytoplasm"/>
    <property type="evidence" value="ECO:0007669"/>
    <property type="project" value="UniProtKB-SubCell"/>
</dbReference>
<keyword evidence="2 5" id="KW-0547">Nucleotide-binding</keyword>
<dbReference type="OrthoDB" id="9812943at2"/>
<feature type="binding site" evidence="5">
    <location>
        <begin position="12"/>
        <end position="17"/>
    </location>
    <ligand>
        <name>ATP</name>
        <dbReference type="ChEBI" id="CHEBI:30616"/>
    </ligand>
</feature>
<evidence type="ECO:0000256" key="6">
    <source>
        <dbReference type="NCBIfam" id="TIGR00152"/>
    </source>
</evidence>
<dbReference type="RefSeq" id="WP_114353282.1">
    <property type="nucleotide sequence ID" value="NZ_QPJJ01000009.1"/>
</dbReference>
<dbReference type="FunFam" id="3.40.50.300:FF:000485">
    <property type="entry name" value="Dephospho-CoA kinase CAB5"/>
    <property type="match status" value="1"/>
</dbReference>
<comment type="pathway">
    <text evidence="5">Cofactor biosynthesis; coenzyme A biosynthesis; CoA from (R)-pantothenate: step 5/5.</text>
</comment>
<dbReference type="GO" id="GO:0005524">
    <property type="term" value="F:ATP binding"/>
    <property type="evidence" value="ECO:0007669"/>
    <property type="project" value="UniProtKB-UniRule"/>
</dbReference>
<keyword evidence="5" id="KW-0963">Cytoplasm</keyword>